<dbReference type="EMBL" id="CAFBNI010000038">
    <property type="protein sequence ID" value="CAB4943902.1"/>
    <property type="molecule type" value="Genomic_DNA"/>
</dbReference>
<evidence type="ECO:0000313" key="1">
    <source>
        <dbReference type="EMBL" id="CAB4669725.1"/>
    </source>
</evidence>
<accession>A0A6J6MAE4</accession>
<organism evidence="1">
    <name type="scientific">freshwater metagenome</name>
    <dbReference type="NCBI Taxonomy" id="449393"/>
    <lineage>
        <taxon>unclassified sequences</taxon>
        <taxon>metagenomes</taxon>
        <taxon>ecological metagenomes</taxon>
    </lineage>
</organism>
<dbReference type="EMBL" id="CAFAAT010000088">
    <property type="protein sequence ID" value="CAB4808728.1"/>
    <property type="molecule type" value="Genomic_DNA"/>
</dbReference>
<dbReference type="AlphaFoldDB" id="A0A6J6MAE4"/>
<evidence type="ECO:0000313" key="2">
    <source>
        <dbReference type="EMBL" id="CAB4787825.1"/>
    </source>
</evidence>
<sequence length="84" mass="8477">MSAEIIRSISILTSATLHPCSAISFESNITSSITVEGALINGAESDSKLFTASDAICHAAASPIGVASASIPIRIACSLNTRAA</sequence>
<proteinExistence type="predicted"/>
<protein>
    <submittedName>
        <fullName evidence="1">Unannotated protein</fullName>
    </submittedName>
</protein>
<evidence type="ECO:0000313" key="4">
    <source>
        <dbReference type="EMBL" id="CAB4943902.1"/>
    </source>
</evidence>
<reference evidence="1" key="1">
    <citation type="submission" date="2020-05" db="EMBL/GenBank/DDBJ databases">
        <authorList>
            <person name="Chiriac C."/>
            <person name="Salcher M."/>
            <person name="Ghai R."/>
            <person name="Kavagutti S V."/>
        </authorList>
    </citation>
    <scope>NUCLEOTIDE SEQUENCE</scope>
</reference>
<name>A0A6J6MAE4_9ZZZZ</name>
<dbReference type="EMBL" id="CAEZWY010000038">
    <property type="protein sequence ID" value="CAB4669725.1"/>
    <property type="molecule type" value="Genomic_DNA"/>
</dbReference>
<evidence type="ECO:0000313" key="3">
    <source>
        <dbReference type="EMBL" id="CAB4808728.1"/>
    </source>
</evidence>
<gene>
    <name evidence="1" type="ORF">UFOPK2312_00499</name>
    <name evidence="2" type="ORF">UFOPK2982_00332</name>
    <name evidence="3" type="ORF">UFOPK3083_00772</name>
    <name evidence="4" type="ORF">UFOPK3783_00472</name>
</gene>
<dbReference type="EMBL" id="CAFAAE010000028">
    <property type="protein sequence ID" value="CAB4787825.1"/>
    <property type="molecule type" value="Genomic_DNA"/>
</dbReference>